<keyword evidence="2 5" id="KW-0812">Transmembrane</keyword>
<dbReference type="Gene3D" id="1.10.1130.10">
    <property type="entry name" value="Flavocytochrome C3, Chain A"/>
    <property type="match status" value="1"/>
</dbReference>
<dbReference type="GO" id="GO:0005886">
    <property type="term" value="C:plasma membrane"/>
    <property type="evidence" value="ECO:0007669"/>
    <property type="project" value="TreeGrafter"/>
</dbReference>
<feature type="transmembrane region" description="Helical" evidence="5">
    <location>
        <begin position="329"/>
        <end position="350"/>
    </location>
</feature>
<dbReference type="InterPro" id="IPR011577">
    <property type="entry name" value="Cyt_b561_bac/Ni-Hgenase"/>
</dbReference>
<feature type="transmembrane region" description="Helical" evidence="5">
    <location>
        <begin position="395"/>
        <end position="414"/>
    </location>
</feature>
<dbReference type="EMBL" id="UOFF01000424">
    <property type="protein sequence ID" value="VAW57590.1"/>
    <property type="molecule type" value="Genomic_DNA"/>
</dbReference>
<evidence type="ECO:0000259" key="7">
    <source>
        <dbReference type="Pfam" id="PF22113"/>
    </source>
</evidence>
<feature type="domain" description="Cytochrome b561 bacterial/Ni-hydrogenase" evidence="6">
    <location>
        <begin position="385"/>
        <end position="564"/>
    </location>
</feature>
<dbReference type="CDD" id="cd08168">
    <property type="entry name" value="Cytochrom_C3"/>
    <property type="match status" value="2"/>
</dbReference>
<accession>A0A3B0WYS6</accession>
<dbReference type="AlphaFoldDB" id="A0A3B0WYS6"/>
<evidence type="ECO:0000256" key="5">
    <source>
        <dbReference type="SAM" id="Phobius"/>
    </source>
</evidence>
<evidence type="ECO:0000256" key="1">
    <source>
        <dbReference type="ARBA" id="ARBA00004141"/>
    </source>
</evidence>
<dbReference type="GO" id="GO:0020037">
    <property type="term" value="F:heme binding"/>
    <property type="evidence" value="ECO:0007669"/>
    <property type="project" value="TreeGrafter"/>
</dbReference>
<evidence type="ECO:0000259" key="6">
    <source>
        <dbReference type="Pfam" id="PF01292"/>
    </source>
</evidence>
<dbReference type="Gene3D" id="1.10.287.3080">
    <property type="match status" value="1"/>
</dbReference>
<protein>
    <submittedName>
        <fullName evidence="8">Cytochrome c family protein</fullName>
    </submittedName>
</protein>
<evidence type="ECO:0000313" key="8">
    <source>
        <dbReference type="EMBL" id="VAW57590.1"/>
    </source>
</evidence>
<dbReference type="Gene3D" id="1.20.950.20">
    <property type="entry name" value="Transmembrane di-heme cytochromes, Chain C"/>
    <property type="match status" value="1"/>
</dbReference>
<dbReference type="PANTHER" id="PTHR30485">
    <property type="entry name" value="NI/FE-HYDROGENASE 1 B-TYPE CYTOCHROME SUBUNIT"/>
    <property type="match status" value="1"/>
</dbReference>
<comment type="subcellular location">
    <subcellularLocation>
        <location evidence="1">Membrane</location>
        <topology evidence="1">Multi-pass membrane protein</topology>
    </subcellularLocation>
</comment>
<gene>
    <name evidence="8" type="ORF">MNBD_GAMMA07-1273</name>
</gene>
<dbReference type="GO" id="GO:0009055">
    <property type="term" value="F:electron transfer activity"/>
    <property type="evidence" value="ECO:0007669"/>
    <property type="project" value="InterPro"/>
</dbReference>
<dbReference type="PANTHER" id="PTHR30485:SF0">
    <property type="entry name" value="NI_FE-HYDROGENASE 1 B-TYPE CYTOCHROME SUBUNIT-RELATED"/>
    <property type="match status" value="1"/>
</dbReference>
<keyword evidence="4 5" id="KW-0472">Membrane</keyword>
<feature type="domain" description="Outer membrane cytochrome MtrC/MtrF-like" evidence="7">
    <location>
        <begin position="74"/>
        <end position="222"/>
    </location>
</feature>
<keyword evidence="3 5" id="KW-1133">Transmembrane helix</keyword>
<sequence length="651" mass="74637">MFKQIFLSLFLFSSSLNAIVLETPPSSDVSDKQCLDCHGIKGYSAIDEKQGVKIRRAIDVNHQAMQQSLHGKLTCVECHKDIKELPHKKEKLKAVNCVTCHQKLDPKHIRKTIKKTARSSSRHIKTPEVVTQTKDYTQSIHGDSTKDNNASCSTCHTAHYVFKSDDPRALNFRENSPEMCGECHTKALNNYQKSIHAATLKTPWKGDSATCSDCHSAHDISDAKSISAHRVVTKNCGNCHEEEVRSYMSTTHGQLAWLGNEKVARCVDCHNGHQTRKTSDPLSKASKQNLLDTCKECHKEANDKIIQYHPHGNTSNFEKFPFMFIIGKFMVWVVMLVLIFFYSHSILWFIREYKERNIIWYTKNSKSVPIHVKPKKPHSKHHFQRFNIYWRLNHWALALSVMTLTLTGMAVMYPDTHWALTVINAVGGPAIFGIIHRIAGVIFLGSVFGHGIVVLRRVLKNKNFKWFGPDSLLPRWKDWDDMKAMFRWFLGRGKQPQLDRWTYWEKFDYWAVYWGAFVIGLSGVILWASPFLLKYLPGWSFNVATIAHGVEAFLAVATLFVVHFFNNHFRPEKFPLDTVMFSGSWDLEEFKHERPLEYARLKETGELEKHLVKPPSKFANIIFHILGFSLLAIGLTLLSLVIIGFIKNGLV</sequence>
<name>A0A3B0WYS6_9ZZZZ</name>
<feature type="transmembrane region" description="Helical" evidence="5">
    <location>
        <begin position="621"/>
        <end position="646"/>
    </location>
</feature>
<evidence type="ECO:0000256" key="3">
    <source>
        <dbReference type="ARBA" id="ARBA00022989"/>
    </source>
</evidence>
<dbReference type="InterPro" id="IPR051542">
    <property type="entry name" value="Hydrogenase_cytochrome"/>
</dbReference>
<feature type="transmembrane region" description="Helical" evidence="5">
    <location>
        <begin position="510"/>
        <end position="533"/>
    </location>
</feature>
<feature type="transmembrane region" description="Helical" evidence="5">
    <location>
        <begin position="539"/>
        <end position="565"/>
    </location>
</feature>
<dbReference type="InterPro" id="IPR054337">
    <property type="entry name" value="Mtrc-MtrF-like_dom_II/IV"/>
</dbReference>
<dbReference type="Pfam" id="PF22113">
    <property type="entry name" value="Mtrc-MtrF_II-IV_dom"/>
    <property type="match status" value="1"/>
</dbReference>
<reference evidence="8" key="1">
    <citation type="submission" date="2018-06" db="EMBL/GenBank/DDBJ databases">
        <authorList>
            <person name="Zhirakovskaya E."/>
        </authorList>
    </citation>
    <scope>NUCLEOTIDE SEQUENCE</scope>
</reference>
<dbReference type="InterPro" id="IPR036280">
    <property type="entry name" value="Multihaem_cyt_sf"/>
</dbReference>
<dbReference type="SUPFAM" id="SSF48695">
    <property type="entry name" value="Multiheme cytochromes"/>
    <property type="match status" value="1"/>
</dbReference>
<proteinExistence type="predicted"/>
<dbReference type="Pfam" id="PF01292">
    <property type="entry name" value="Ni_hydr_CYTB"/>
    <property type="match status" value="1"/>
</dbReference>
<evidence type="ECO:0000256" key="4">
    <source>
        <dbReference type="ARBA" id="ARBA00023136"/>
    </source>
</evidence>
<evidence type="ECO:0000256" key="2">
    <source>
        <dbReference type="ARBA" id="ARBA00022692"/>
    </source>
</evidence>
<organism evidence="8">
    <name type="scientific">hydrothermal vent metagenome</name>
    <dbReference type="NCBI Taxonomy" id="652676"/>
    <lineage>
        <taxon>unclassified sequences</taxon>
        <taxon>metagenomes</taxon>
        <taxon>ecological metagenomes</taxon>
    </lineage>
</organism>
<feature type="transmembrane region" description="Helical" evidence="5">
    <location>
        <begin position="434"/>
        <end position="455"/>
    </location>
</feature>